<name>A0A384JWE4_BOTFB</name>
<dbReference type="InterPro" id="IPR052058">
    <property type="entry name" value="Alcohol_O-acetyltransferase"/>
</dbReference>
<dbReference type="Pfam" id="PF07247">
    <property type="entry name" value="AATase"/>
    <property type="match status" value="1"/>
</dbReference>
<dbReference type="VEuPathDB" id="FungiDB:Bcin11g02380"/>
<gene>
    <name evidence="1" type="ORF">BCIN_11g02380</name>
</gene>
<evidence type="ECO:0008006" key="3">
    <source>
        <dbReference type="Google" id="ProtNLM"/>
    </source>
</evidence>
<dbReference type="OrthoDB" id="2150604at2759"/>
<proteinExistence type="predicted"/>
<keyword evidence="2" id="KW-1185">Reference proteome</keyword>
<dbReference type="PANTHER" id="PTHR28037:SF1">
    <property type="entry name" value="ALCOHOL O-ACETYLTRANSFERASE 1-RELATED"/>
    <property type="match status" value="1"/>
</dbReference>
<dbReference type="GO" id="GO:0008080">
    <property type="term" value="F:N-acetyltransferase activity"/>
    <property type="evidence" value="ECO:0007669"/>
    <property type="project" value="TreeGrafter"/>
</dbReference>
<sequence>MFEFNSKVIPADNSEKSKILRKLGDREAHQLALHTLGGHRNKSITCRYTTPQSYLSHPNRLIRIVETAIIEALLLHPILQAGIIEANSRSPAWKQLLYLNLDEHLTWRFLQIPENFDDVSRELTLSEIDSSFPRIEEKPGWRIVVLYQERVNLLEVHFTWNQAYCDGVSGRIFQEDLCRRLKTAAQQGKIEDNTPTCSLIPLSSTPNLSPSIEELCRSPHSISFLAKSLWKTFTPAAILRTKLSLAYWAPIHLIPYSTQYRSFSISRTTLHDIHLACHKKKSTLVSLLHALMAPSLASQLDEKIASVFQSCTTLNMRRFIPFIFSRSLYSKSNVERMMGNYETSISHKFDKGLVAQLREKLPGDGNQDLLLSPGQLRHIWKISACIHGEIEGKIATGFKNDSAGAMQHIGNWRQRIKNGSKRPKRLSWLIIDAGILDEKLKINSEVSSAKVKLEEENAWILHRAGFASSAETMGAAFVISLMSVKGEGLHVGVSWQNCVCGVGIGERVAADLKKWLEQIAEEAYP</sequence>
<dbReference type="AlphaFoldDB" id="A0A384JWE4"/>
<reference evidence="1 2" key="2">
    <citation type="journal article" date="2012" name="Eukaryot. Cell">
        <title>Genome update of Botrytis cinerea strains B05.10 and T4.</title>
        <authorList>
            <person name="Staats M."/>
            <person name="van Kan J.A."/>
        </authorList>
    </citation>
    <scope>NUCLEOTIDE SEQUENCE [LARGE SCALE GENOMIC DNA]</scope>
    <source>
        <strain evidence="1 2">B05.10</strain>
    </source>
</reference>
<dbReference type="EMBL" id="CP009815">
    <property type="protein sequence ID" value="ATZ54926.1"/>
    <property type="molecule type" value="Genomic_DNA"/>
</dbReference>
<reference evidence="1 2" key="3">
    <citation type="journal article" date="2017" name="Mol. Plant Pathol.">
        <title>A gapless genome sequence of the fungus Botrytis cinerea.</title>
        <authorList>
            <person name="Van Kan J.A."/>
            <person name="Stassen J.H."/>
            <person name="Mosbach A."/>
            <person name="Van Der Lee T.A."/>
            <person name="Faino L."/>
            <person name="Farmer A.D."/>
            <person name="Papasotiriou D.G."/>
            <person name="Zhou S."/>
            <person name="Seidl M.F."/>
            <person name="Cottam E."/>
            <person name="Edel D."/>
            <person name="Hahn M."/>
            <person name="Schwartz D.C."/>
            <person name="Dietrich R.A."/>
            <person name="Widdison S."/>
            <person name="Scalliet G."/>
        </authorList>
    </citation>
    <scope>NUCLEOTIDE SEQUENCE [LARGE SCALE GENOMIC DNA]</scope>
    <source>
        <strain evidence="1 2">B05.10</strain>
    </source>
</reference>
<dbReference type="PANTHER" id="PTHR28037">
    <property type="entry name" value="ALCOHOL O-ACETYLTRANSFERASE 1-RELATED"/>
    <property type="match status" value="1"/>
</dbReference>
<dbReference type="InterPro" id="IPR010828">
    <property type="entry name" value="Atf2/Sli1-like"/>
</dbReference>
<evidence type="ECO:0000313" key="2">
    <source>
        <dbReference type="Proteomes" id="UP000001798"/>
    </source>
</evidence>
<dbReference type="GeneID" id="5430911"/>
<evidence type="ECO:0000313" key="1">
    <source>
        <dbReference type="EMBL" id="ATZ54926.1"/>
    </source>
</evidence>
<organism evidence="1 2">
    <name type="scientific">Botryotinia fuckeliana (strain B05.10)</name>
    <name type="common">Noble rot fungus</name>
    <name type="synonym">Botrytis cinerea</name>
    <dbReference type="NCBI Taxonomy" id="332648"/>
    <lineage>
        <taxon>Eukaryota</taxon>
        <taxon>Fungi</taxon>
        <taxon>Dikarya</taxon>
        <taxon>Ascomycota</taxon>
        <taxon>Pezizomycotina</taxon>
        <taxon>Leotiomycetes</taxon>
        <taxon>Helotiales</taxon>
        <taxon>Sclerotiniaceae</taxon>
        <taxon>Botrytis</taxon>
    </lineage>
</organism>
<reference evidence="1 2" key="1">
    <citation type="journal article" date="2011" name="PLoS Genet.">
        <title>Genomic analysis of the necrotrophic fungal pathogens Sclerotinia sclerotiorum and Botrytis cinerea.</title>
        <authorList>
            <person name="Amselem J."/>
            <person name="Cuomo C.A."/>
            <person name="van Kan J.A."/>
            <person name="Viaud M."/>
            <person name="Benito E.P."/>
            <person name="Couloux A."/>
            <person name="Coutinho P.M."/>
            <person name="de Vries R.P."/>
            <person name="Dyer P.S."/>
            <person name="Fillinger S."/>
            <person name="Fournier E."/>
            <person name="Gout L."/>
            <person name="Hahn M."/>
            <person name="Kohn L."/>
            <person name="Lapalu N."/>
            <person name="Plummer K.M."/>
            <person name="Pradier J.M."/>
            <person name="Quevillon E."/>
            <person name="Sharon A."/>
            <person name="Simon A."/>
            <person name="ten Have A."/>
            <person name="Tudzynski B."/>
            <person name="Tudzynski P."/>
            <person name="Wincker P."/>
            <person name="Andrew M."/>
            <person name="Anthouard V."/>
            <person name="Beever R.E."/>
            <person name="Beffa R."/>
            <person name="Benoit I."/>
            <person name="Bouzid O."/>
            <person name="Brault B."/>
            <person name="Chen Z."/>
            <person name="Choquer M."/>
            <person name="Collemare J."/>
            <person name="Cotton P."/>
            <person name="Danchin E.G."/>
            <person name="Da Silva C."/>
            <person name="Gautier A."/>
            <person name="Giraud C."/>
            <person name="Giraud T."/>
            <person name="Gonzalez C."/>
            <person name="Grossetete S."/>
            <person name="Guldener U."/>
            <person name="Henrissat B."/>
            <person name="Howlett B.J."/>
            <person name="Kodira C."/>
            <person name="Kretschmer M."/>
            <person name="Lappartient A."/>
            <person name="Leroch M."/>
            <person name="Levis C."/>
            <person name="Mauceli E."/>
            <person name="Neuveglise C."/>
            <person name="Oeser B."/>
            <person name="Pearson M."/>
            <person name="Poulain J."/>
            <person name="Poussereau N."/>
            <person name="Quesneville H."/>
            <person name="Rascle C."/>
            <person name="Schumacher J."/>
            <person name="Segurens B."/>
            <person name="Sexton A."/>
            <person name="Silva E."/>
            <person name="Sirven C."/>
            <person name="Soanes D.M."/>
            <person name="Talbot N.J."/>
            <person name="Templeton M."/>
            <person name="Yandava C."/>
            <person name="Yarden O."/>
            <person name="Zeng Q."/>
            <person name="Rollins J.A."/>
            <person name="Lebrun M.H."/>
            <person name="Dickman M."/>
        </authorList>
    </citation>
    <scope>NUCLEOTIDE SEQUENCE [LARGE SCALE GENOMIC DNA]</scope>
    <source>
        <strain evidence="1 2">B05.10</strain>
    </source>
</reference>
<dbReference type="Proteomes" id="UP000001798">
    <property type="component" value="Chromosome 11"/>
</dbReference>
<dbReference type="RefSeq" id="XP_024551697.1">
    <property type="nucleotide sequence ID" value="XM_024695895.1"/>
</dbReference>
<dbReference type="KEGG" id="bfu:BCIN_11g02380"/>
<accession>A0A384JWE4</accession>
<protein>
    <recommendedName>
        <fullName evidence="3">Alcohol acetyltransferase</fullName>
    </recommendedName>
</protein>